<feature type="region of interest" description="Disordered" evidence="1">
    <location>
        <begin position="144"/>
        <end position="163"/>
    </location>
</feature>
<evidence type="ECO:0000313" key="2">
    <source>
        <dbReference type="EnsemblPlants" id="MELO3C021635.2.1"/>
    </source>
</evidence>
<accession>A0A9I9DNQ7</accession>
<protein>
    <submittedName>
        <fullName evidence="2">Uncharacterized protein</fullName>
    </submittedName>
</protein>
<reference evidence="2" key="1">
    <citation type="submission" date="2023-03" db="UniProtKB">
        <authorList>
            <consortium name="EnsemblPlants"/>
        </authorList>
    </citation>
    <scope>IDENTIFICATION</scope>
</reference>
<name>A0A9I9DNQ7_CUCME</name>
<proteinExistence type="predicted"/>
<evidence type="ECO:0000256" key="1">
    <source>
        <dbReference type="SAM" id="MobiDB-lite"/>
    </source>
</evidence>
<dbReference type="AlphaFoldDB" id="A0A9I9DNQ7"/>
<dbReference type="EnsemblPlants" id="MELO3C021635.2.1">
    <property type="protein sequence ID" value="MELO3C021635.2.1"/>
    <property type="gene ID" value="MELO3C021635.2"/>
</dbReference>
<dbReference type="Gramene" id="MELO3C021635.2.1">
    <property type="protein sequence ID" value="MELO3C021635.2.1"/>
    <property type="gene ID" value="MELO3C021635.2"/>
</dbReference>
<sequence>MNLFCWVLNCSPPPPLSSPFSSKSHGRRGPCLSSLYLDLRRQSSSIRQSRHHHLSYPSSFYLSLVQAATPRVAPVSVSHLLCVAMSESEANELCLLQPVFVYEALTAVIASPQTQPPPSRSPIRMELVAPSILLHSTLPHQGVLSSSLKKPPSSSSHVLSVGA</sequence>
<organism evidence="2">
    <name type="scientific">Cucumis melo</name>
    <name type="common">Muskmelon</name>
    <dbReference type="NCBI Taxonomy" id="3656"/>
    <lineage>
        <taxon>Eukaryota</taxon>
        <taxon>Viridiplantae</taxon>
        <taxon>Streptophyta</taxon>
        <taxon>Embryophyta</taxon>
        <taxon>Tracheophyta</taxon>
        <taxon>Spermatophyta</taxon>
        <taxon>Magnoliopsida</taxon>
        <taxon>eudicotyledons</taxon>
        <taxon>Gunneridae</taxon>
        <taxon>Pentapetalae</taxon>
        <taxon>rosids</taxon>
        <taxon>fabids</taxon>
        <taxon>Cucurbitales</taxon>
        <taxon>Cucurbitaceae</taxon>
        <taxon>Benincaseae</taxon>
        <taxon>Cucumis</taxon>
    </lineage>
</organism>